<gene>
    <name evidence="1" type="ORF">BpHYR1_009847</name>
</gene>
<comment type="caution">
    <text evidence="1">The sequence shown here is derived from an EMBL/GenBank/DDBJ whole genome shotgun (WGS) entry which is preliminary data.</text>
</comment>
<dbReference type="AlphaFoldDB" id="A0A3M7SUZ3"/>
<evidence type="ECO:0000313" key="2">
    <source>
        <dbReference type="Proteomes" id="UP000276133"/>
    </source>
</evidence>
<dbReference type="EMBL" id="REGN01000725">
    <property type="protein sequence ID" value="RNA39644.1"/>
    <property type="molecule type" value="Genomic_DNA"/>
</dbReference>
<accession>A0A3M7SUZ3</accession>
<reference evidence="1 2" key="1">
    <citation type="journal article" date="2018" name="Sci. Rep.">
        <title>Genomic signatures of local adaptation to the degree of environmental predictability in rotifers.</title>
        <authorList>
            <person name="Franch-Gras L."/>
            <person name="Hahn C."/>
            <person name="Garcia-Roger E.M."/>
            <person name="Carmona M.J."/>
            <person name="Serra M."/>
            <person name="Gomez A."/>
        </authorList>
    </citation>
    <scope>NUCLEOTIDE SEQUENCE [LARGE SCALE GENOMIC DNA]</scope>
    <source>
        <strain evidence="1">HYR1</strain>
    </source>
</reference>
<dbReference type="Proteomes" id="UP000276133">
    <property type="component" value="Unassembled WGS sequence"/>
</dbReference>
<keyword evidence="2" id="KW-1185">Reference proteome</keyword>
<proteinExistence type="predicted"/>
<protein>
    <submittedName>
        <fullName evidence="1">Uncharacterized protein</fullName>
    </submittedName>
</protein>
<organism evidence="1 2">
    <name type="scientific">Brachionus plicatilis</name>
    <name type="common">Marine rotifer</name>
    <name type="synonym">Brachionus muelleri</name>
    <dbReference type="NCBI Taxonomy" id="10195"/>
    <lineage>
        <taxon>Eukaryota</taxon>
        <taxon>Metazoa</taxon>
        <taxon>Spiralia</taxon>
        <taxon>Gnathifera</taxon>
        <taxon>Rotifera</taxon>
        <taxon>Eurotatoria</taxon>
        <taxon>Monogononta</taxon>
        <taxon>Pseudotrocha</taxon>
        <taxon>Ploima</taxon>
        <taxon>Brachionidae</taxon>
        <taxon>Brachionus</taxon>
    </lineage>
</organism>
<evidence type="ECO:0000313" key="1">
    <source>
        <dbReference type="EMBL" id="RNA39644.1"/>
    </source>
</evidence>
<name>A0A3M7SUZ3_BRAPC</name>
<sequence>MAIIEVEDLVNQSCDLHKNFYQYLLHLDQLKEFFHNLIIAFFGLILFGENYYNEIFTFYLSSKITTFFYSGSNKIVTQTAARRDRPVRQSRSLSGAGPSSHSFCIGRVECQTNMLGLNDRPHYRMGRLSRSQCITEISYGYINTLFINWFDVLLLKRFNKKIRLNLKCSNMLIVKT</sequence>